<evidence type="ECO:0000313" key="3">
    <source>
        <dbReference type="Proteomes" id="UP001316803"/>
    </source>
</evidence>
<dbReference type="Proteomes" id="UP001316803">
    <property type="component" value="Unassembled WGS sequence"/>
</dbReference>
<feature type="compositionally biased region" description="Low complexity" evidence="1">
    <location>
        <begin position="28"/>
        <end position="37"/>
    </location>
</feature>
<gene>
    <name evidence="2" type="ORF">OHC33_010834</name>
</gene>
<name>A0AAN8EJ10_9EURO</name>
<feature type="region of interest" description="Disordered" evidence="1">
    <location>
        <begin position="18"/>
        <end position="45"/>
    </location>
</feature>
<accession>A0AAN8EJ10</accession>
<evidence type="ECO:0000256" key="1">
    <source>
        <dbReference type="SAM" id="MobiDB-lite"/>
    </source>
</evidence>
<comment type="caution">
    <text evidence="2">The sequence shown here is derived from an EMBL/GenBank/DDBJ whole genome shotgun (WGS) entry which is preliminary data.</text>
</comment>
<reference evidence="2 3" key="1">
    <citation type="submission" date="2022-12" db="EMBL/GenBank/DDBJ databases">
        <title>Genomic features and morphological characterization of a novel Knufia sp. strain isolated from spacecraft assembly facility.</title>
        <authorList>
            <person name="Teixeira M."/>
            <person name="Chander A.M."/>
            <person name="Stajich J.E."/>
            <person name="Venkateswaran K."/>
        </authorList>
    </citation>
    <scope>NUCLEOTIDE SEQUENCE [LARGE SCALE GENOMIC DNA]</scope>
    <source>
        <strain evidence="2 3">FJI-L2-BK-P2</strain>
    </source>
</reference>
<protein>
    <submittedName>
        <fullName evidence="2">Uncharacterized protein</fullName>
    </submittedName>
</protein>
<dbReference type="EMBL" id="JAKLMC020000052">
    <property type="protein sequence ID" value="KAK5948181.1"/>
    <property type="molecule type" value="Genomic_DNA"/>
</dbReference>
<evidence type="ECO:0000313" key="2">
    <source>
        <dbReference type="EMBL" id="KAK5948181.1"/>
    </source>
</evidence>
<proteinExistence type="predicted"/>
<sequence length="171" mass="18752">MDPSMLEQMTALLGSDNVIIPTSEPPRGRTTLRTPRAPHTRSLSPAARRHRLASAINKDLDGCYTVAQDQAGLPRSSFLGLAVRALMIRELPVRQPSLVFLDALTTQARGATMAISALRRLGRVHSALLRGERDIAHYHRQKDAAGEDAARRAVEICEEEIARLNVAISEL</sequence>
<organism evidence="2 3">
    <name type="scientific">Knufia fluminis</name>
    <dbReference type="NCBI Taxonomy" id="191047"/>
    <lineage>
        <taxon>Eukaryota</taxon>
        <taxon>Fungi</taxon>
        <taxon>Dikarya</taxon>
        <taxon>Ascomycota</taxon>
        <taxon>Pezizomycotina</taxon>
        <taxon>Eurotiomycetes</taxon>
        <taxon>Chaetothyriomycetidae</taxon>
        <taxon>Chaetothyriales</taxon>
        <taxon>Trichomeriaceae</taxon>
        <taxon>Knufia</taxon>
    </lineage>
</organism>
<dbReference type="AlphaFoldDB" id="A0AAN8EJ10"/>
<keyword evidence="3" id="KW-1185">Reference proteome</keyword>